<dbReference type="Gene3D" id="3.30.420.40">
    <property type="match status" value="2"/>
</dbReference>
<dbReference type="InterPro" id="IPR036390">
    <property type="entry name" value="WH_DNA-bd_sf"/>
</dbReference>
<dbReference type="GO" id="GO:0003677">
    <property type="term" value="F:DNA binding"/>
    <property type="evidence" value="ECO:0007669"/>
    <property type="project" value="InterPro"/>
</dbReference>
<protein>
    <submittedName>
        <fullName evidence="3">Sugar kinase</fullName>
    </submittedName>
</protein>
<keyword evidence="3" id="KW-0418">Kinase</keyword>
<evidence type="ECO:0000259" key="2">
    <source>
        <dbReference type="Pfam" id="PF09339"/>
    </source>
</evidence>
<dbReference type="AlphaFoldDB" id="A0A9W6RDE6"/>
<gene>
    <name evidence="3" type="ORF">Airi01_020250</name>
</gene>
<dbReference type="InterPro" id="IPR036388">
    <property type="entry name" value="WH-like_DNA-bd_sf"/>
</dbReference>
<dbReference type="Gene3D" id="1.10.10.10">
    <property type="entry name" value="Winged helix-like DNA-binding domain superfamily/Winged helix DNA-binding domain"/>
    <property type="match status" value="1"/>
</dbReference>
<dbReference type="RefSeq" id="WP_285619278.1">
    <property type="nucleotide sequence ID" value="NZ_BSTJ01000002.1"/>
</dbReference>
<dbReference type="Pfam" id="PF09339">
    <property type="entry name" value="HTH_IclR"/>
    <property type="match status" value="1"/>
</dbReference>
<comment type="similarity">
    <text evidence="1">Belongs to the ROK (NagC/XylR) family.</text>
</comment>
<dbReference type="InterPro" id="IPR043129">
    <property type="entry name" value="ATPase_NBD"/>
</dbReference>
<evidence type="ECO:0000256" key="1">
    <source>
        <dbReference type="ARBA" id="ARBA00006479"/>
    </source>
</evidence>
<dbReference type="PANTHER" id="PTHR18964">
    <property type="entry name" value="ROK (REPRESSOR, ORF, KINASE) FAMILY"/>
    <property type="match status" value="1"/>
</dbReference>
<accession>A0A9W6RDE6</accession>
<proteinExistence type="inferred from homology"/>
<dbReference type="Proteomes" id="UP001165135">
    <property type="component" value="Unassembled WGS sequence"/>
</dbReference>
<dbReference type="InterPro" id="IPR005471">
    <property type="entry name" value="Tscrpt_reg_IclR_N"/>
</dbReference>
<dbReference type="SUPFAM" id="SSF46785">
    <property type="entry name" value="Winged helix' DNA-binding domain"/>
    <property type="match status" value="1"/>
</dbReference>
<dbReference type="GO" id="GO:0006355">
    <property type="term" value="P:regulation of DNA-templated transcription"/>
    <property type="evidence" value="ECO:0007669"/>
    <property type="project" value="InterPro"/>
</dbReference>
<evidence type="ECO:0000313" key="4">
    <source>
        <dbReference type="Proteomes" id="UP001165135"/>
    </source>
</evidence>
<name>A0A9W6RDE6_9ACTN</name>
<dbReference type="EMBL" id="BSTJ01000002">
    <property type="protein sequence ID" value="GLY73758.1"/>
    <property type="molecule type" value="Genomic_DNA"/>
</dbReference>
<dbReference type="InterPro" id="IPR000600">
    <property type="entry name" value="ROK"/>
</dbReference>
<dbReference type="GO" id="GO:0016301">
    <property type="term" value="F:kinase activity"/>
    <property type="evidence" value="ECO:0007669"/>
    <property type="project" value="UniProtKB-KW"/>
</dbReference>
<sequence>MAQVAAGGPTGPGALLELIRSGRATTRAQIMAHTGLSRSTVAQRLDALTRARYVVESAGGDSTRGRPAGSFEVDAAAGVLLVADIGGSHVRTAVTDLVARPLARRTVNLDVATGPRRVLGTVRRHFGALLAECGRDRDAVRGVALGVPGPVEFGSGTVVSPPIMTGWDDYRVPEFFAGEFAGPVLVDNDANLMALGEHRACHPGEQDLLLVKAATGVGAGLMLGGRIHRGALGAAGDIGHIPAIESGRTGDPPLCRCGNSGCVEAYASGWALVRDLRELGREAASVRDVVRLARARDPEVRRLVRRSGRIIGHAVADVASLINPHVIAVAGPLVDADESFLATVREVVYRQSSPLVTRDLSIVRTGLGEEAGIVGAGHLLGDAVFAPAAVDRTLGWT</sequence>
<reference evidence="3" key="1">
    <citation type="submission" date="2023-03" db="EMBL/GenBank/DDBJ databases">
        <title>Actinoallomurus iriomotensis NBRC 103681.</title>
        <authorList>
            <person name="Ichikawa N."/>
            <person name="Sato H."/>
            <person name="Tonouchi N."/>
        </authorList>
    </citation>
    <scope>NUCLEOTIDE SEQUENCE</scope>
    <source>
        <strain evidence="3">NBRC 103681</strain>
    </source>
</reference>
<organism evidence="3 4">
    <name type="scientific">Actinoallomurus iriomotensis</name>
    <dbReference type="NCBI Taxonomy" id="478107"/>
    <lineage>
        <taxon>Bacteria</taxon>
        <taxon>Bacillati</taxon>
        <taxon>Actinomycetota</taxon>
        <taxon>Actinomycetes</taxon>
        <taxon>Streptosporangiales</taxon>
        <taxon>Thermomonosporaceae</taxon>
        <taxon>Actinoallomurus</taxon>
    </lineage>
</organism>
<keyword evidence="3" id="KW-0808">Transferase</keyword>
<dbReference type="SUPFAM" id="SSF53067">
    <property type="entry name" value="Actin-like ATPase domain"/>
    <property type="match status" value="1"/>
</dbReference>
<dbReference type="Pfam" id="PF00480">
    <property type="entry name" value="ROK"/>
    <property type="match status" value="1"/>
</dbReference>
<evidence type="ECO:0000313" key="3">
    <source>
        <dbReference type="EMBL" id="GLY73758.1"/>
    </source>
</evidence>
<dbReference type="PANTHER" id="PTHR18964:SF173">
    <property type="entry name" value="GLUCOKINASE"/>
    <property type="match status" value="1"/>
</dbReference>
<comment type="caution">
    <text evidence="3">The sequence shown here is derived from an EMBL/GenBank/DDBJ whole genome shotgun (WGS) entry which is preliminary data.</text>
</comment>
<feature type="domain" description="HTH iclR-type" evidence="2">
    <location>
        <begin position="14"/>
        <end position="55"/>
    </location>
</feature>